<proteinExistence type="predicted"/>
<reference evidence="1 2" key="1">
    <citation type="submission" date="2023-03" db="EMBL/GenBank/DDBJ databases">
        <title>Complete genome sequences of several Auritidibacter ignavus strains isolated from ear infections.</title>
        <authorList>
            <person name="Baehr T."/>
            <person name="Baumhoegger A.M."/>
        </authorList>
    </citation>
    <scope>NUCLEOTIDE SEQUENCE [LARGE SCALE GENOMIC DNA]</scope>
    <source>
        <strain evidence="1 2">BABAE-6</strain>
    </source>
</reference>
<organism evidence="1 2">
    <name type="scientific">Auritidibacter ignavus</name>
    <dbReference type="NCBI Taxonomy" id="678932"/>
    <lineage>
        <taxon>Bacteria</taxon>
        <taxon>Bacillati</taxon>
        <taxon>Actinomycetota</taxon>
        <taxon>Actinomycetes</taxon>
        <taxon>Micrococcales</taxon>
        <taxon>Micrococcaceae</taxon>
        <taxon>Auritidibacter</taxon>
    </lineage>
</organism>
<dbReference type="EMBL" id="CP122566">
    <property type="protein sequence ID" value="WGH94165.1"/>
    <property type="molecule type" value="Genomic_DNA"/>
</dbReference>
<accession>A0AAJ6AQ86</accession>
<keyword evidence="2" id="KW-1185">Reference proteome</keyword>
<name>A0AAJ6AQ86_9MICC</name>
<dbReference type="Proteomes" id="UP001224674">
    <property type="component" value="Chromosome"/>
</dbReference>
<evidence type="ECO:0000313" key="1">
    <source>
        <dbReference type="EMBL" id="WGH94165.1"/>
    </source>
</evidence>
<dbReference type="AlphaFoldDB" id="A0AAJ6AQ86"/>
<gene>
    <name evidence="1" type="ORF">QDX21_05065</name>
</gene>
<dbReference type="GeneID" id="83695335"/>
<protein>
    <submittedName>
        <fullName evidence="1">Uncharacterized protein</fullName>
    </submittedName>
</protein>
<dbReference type="RefSeq" id="WP_122548817.1">
    <property type="nucleotide sequence ID" value="NZ_CP122563.1"/>
</dbReference>
<sequence length="114" mass="12926">MVWPFPRSWFITVKVERGGGGLDRFGRPLPVEEFEVTNCLLGPKSMNNEDQYGAWSDSDAALYHETQMFQQNDLIIVGDGLMNAGRWEVQAPSNQWPFGTETILRRVNQHGEGV</sequence>
<evidence type="ECO:0000313" key="2">
    <source>
        <dbReference type="Proteomes" id="UP001224674"/>
    </source>
</evidence>